<evidence type="ECO:0000313" key="3">
    <source>
        <dbReference type="EMBL" id="EEW96070.1"/>
    </source>
</evidence>
<dbReference type="EMBL" id="ACIM02000001">
    <property type="protein sequence ID" value="EEW96070.1"/>
    <property type="molecule type" value="Genomic_DNA"/>
</dbReference>
<dbReference type="AlphaFoldDB" id="C9LL69"/>
<proteinExistence type="inferred from homology"/>
<dbReference type="Proteomes" id="UP000004736">
    <property type="component" value="Unassembled WGS sequence"/>
</dbReference>
<evidence type="ECO:0000259" key="2">
    <source>
        <dbReference type="PROSITE" id="PS50983"/>
    </source>
</evidence>
<comment type="similarity">
    <text evidence="1">Belongs to the bacterial solute-binding protein 8 family.</text>
</comment>
<keyword evidence="4" id="KW-1185">Reference proteome</keyword>
<accession>C9LL69</accession>
<sequence length="317" mass="35143">MGAYFLMKRNFLFSFFIVAEVILSSGCGTQQEIPKTTAFYQVVDSAGRTVELEKKPERVVLLATAFPEILLAVDGDFEAWANNPSIKEPAWARGKKTVGYVYDINIESVVAMNPDLVVGLVGLHNKLEAVFKTNNIPFLLLSLSRYEDVENAIQVLADSTGHHEKGIKVVTAIRERMAITEKKMPDKGLTCAILHGTARSLTFEGEETIAGETAKRLHISNVFAGMFIDGTNMVPFNLEALVEKNPDIIFLTTMMLPGKEEEAFKVFFEQPAWAGLEAVQTGRVYFLPQNLFLSSPGIHYPEALEIMANLAYEGDLE</sequence>
<dbReference type="PANTHER" id="PTHR30535">
    <property type="entry name" value="VITAMIN B12-BINDING PROTEIN"/>
    <property type="match status" value="1"/>
</dbReference>
<dbReference type="InterPro" id="IPR050902">
    <property type="entry name" value="ABC_Transporter_SBP"/>
</dbReference>
<reference evidence="3" key="1">
    <citation type="submission" date="2009-09" db="EMBL/GenBank/DDBJ databases">
        <authorList>
            <person name="Weinstock G."/>
            <person name="Sodergren E."/>
            <person name="Clifton S."/>
            <person name="Fulton L."/>
            <person name="Fulton B."/>
            <person name="Courtney L."/>
            <person name="Fronick C."/>
            <person name="Harrison M."/>
            <person name="Strong C."/>
            <person name="Farmer C."/>
            <person name="Delahaunty K."/>
            <person name="Markovic C."/>
            <person name="Hall O."/>
            <person name="Minx P."/>
            <person name="Tomlinson C."/>
            <person name="Mitreva M."/>
            <person name="Nelson J."/>
            <person name="Hou S."/>
            <person name="Wollam A."/>
            <person name="Pepin K.H."/>
            <person name="Johnson M."/>
            <person name="Bhonagiri V."/>
            <person name="Nash W.E."/>
            <person name="Warren W."/>
            <person name="Chinwalla A."/>
            <person name="Mardis E.R."/>
            <person name="Wilson R.K."/>
        </authorList>
    </citation>
    <scope>NUCLEOTIDE SEQUENCE [LARGE SCALE GENOMIC DNA]</scope>
    <source>
        <strain evidence="3">DSM 15470</strain>
    </source>
</reference>
<dbReference type="PROSITE" id="PS50983">
    <property type="entry name" value="FE_B12_PBP"/>
    <property type="match status" value="1"/>
</dbReference>
<dbReference type="STRING" id="592028.GCWU000321_00003"/>
<organism evidence="3 4">
    <name type="scientific">Dialister invisus DSM 15470</name>
    <dbReference type="NCBI Taxonomy" id="592028"/>
    <lineage>
        <taxon>Bacteria</taxon>
        <taxon>Bacillati</taxon>
        <taxon>Bacillota</taxon>
        <taxon>Negativicutes</taxon>
        <taxon>Veillonellales</taxon>
        <taxon>Veillonellaceae</taxon>
        <taxon>Dialister</taxon>
    </lineage>
</organism>
<dbReference type="SUPFAM" id="SSF53807">
    <property type="entry name" value="Helical backbone' metal receptor"/>
    <property type="match status" value="1"/>
</dbReference>
<dbReference type="InterPro" id="IPR002491">
    <property type="entry name" value="ABC_transptr_periplasmic_BD"/>
</dbReference>
<dbReference type="eggNOG" id="COG0614">
    <property type="taxonomic scope" value="Bacteria"/>
</dbReference>
<protein>
    <submittedName>
        <fullName evidence="3">Periplasmic binding protein</fullName>
    </submittedName>
</protein>
<dbReference type="PANTHER" id="PTHR30535:SF34">
    <property type="entry name" value="MOLYBDATE-BINDING PROTEIN MOLA"/>
    <property type="match status" value="1"/>
</dbReference>
<evidence type="ECO:0000313" key="4">
    <source>
        <dbReference type="Proteomes" id="UP000004736"/>
    </source>
</evidence>
<dbReference type="HOGENOM" id="CLU_038034_2_3_9"/>
<name>C9LL69_9FIRM</name>
<evidence type="ECO:0000256" key="1">
    <source>
        <dbReference type="ARBA" id="ARBA00008814"/>
    </source>
</evidence>
<feature type="domain" description="Fe/B12 periplasmic-binding" evidence="2">
    <location>
        <begin position="58"/>
        <end position="315"/>
    </location>
</feature>
<gene>
    <name evidence="3" type="ORF">GCWU000321_00003</name>
</gene>
<dbReference type="GO" id="GO:0071281">
    <property type="term" value="P:cellular response to iron ion"/>
    <property type="evidence" value="ECO:0007669"/>
    <property type="project" value="TreeGrafter"/>
</dbReference>
<dbReference type="Pfam" id="PF01497">
    <property type="entry name" value="Peripla_BP_2"/>
    <property type="match status" value="1"/>
</dbReference>
<dbReference type="Gene3D" id="3.40.50.1980">
    <property type="entry name" value="Nitrogenase molybdenum iron protein domain"/>
    <property type="match status" value="2"/>
</dbReference>
<comment type="caution">
    <text evidence="3">The sequence shown here is derived from an EMBL/GenBank/DDBJ whole genome shotgun (WGS) entry which is preliminary data.</text>
</comment>